<feature type="region of interest" description="Disordered" evidence="11">
    <location>
        <begin position="742"/>
        <end position="878"/>
    </location>
</feature>
<dbReference type="CTD" id="39240"/>
<evidence type="ECO:0000256" key="5">
    <source>
        <dbReference type="ARBA" id="ARBA00023159"/>
    </source>
</evidence>
<dbReference type="Gene3D" id="1.25.10.10">
    <property type="entry name" value="Leucine-rich Repeat Variant"/>
    <property type="match status" value="1"/>
</dbReference>
<accession>A0A9C6WWU2</accession>
<keyword evidence="6" id="KW-0804">Transcription</keyword>
<evidence type="ECO:0000256" key="6">
    <source>
        <dbReference type="ARBA" id="ARBA00023163"/>
    </source>
</evidence>
<dbReference type="PANTHER" id="PTHR12048">
    <property type="entry name" value="CCAAT-BINDING FACTOR-RELATED"/>
    <property type="match status" value="1"/>
</dbReference>
<evidence type="ECO:0000256" key="10">
    <source>
        <dbReference type="ARBA" id="ARBA00073389"/>
    </source>
</evidence>
<evidence type="ECO:0000256" key="1">
    <source>
        <dbReference type="ARBA" id="ARBA00004123"/>
    </source>
</evidence>
<dbReference type="SUPFAM" id="SSF48371">
    <property type="entry name" value="ARM repeat"/>
    <property type="match status" value="1"/>
</dbReference>
<organism evidence="13 14">
    <name type="scientific">Frankliniella occidentalis</name>
    <name type="common">Western flower thrips</name>
    <name type="synonym">Euthrips occidentalis</name>
    <dbReference type="NCBI Taxonomy" id="133901"/>
    <lineage>
        <taxon>Eukaryota</taxon>
        <taxon>Metazoa</taxon>
        <taxon>Ecdysozoa</taxon>
        <taxon>Arthropoda</taxon>
        <taxon>Hexapoda</taxon>
        <taxon>Insecta</taxon>
        <taxon>Pterygota</taxon>
        <taxon>Neoptera</taxon>
        <taxon>Paraneoptera</taxon>
        <taxon>Thysanoptera</taxon>
        <taxon>Terebrantia</taxon>
        <taxon>Thripoidea</taxon>
        <taxon>Thripidae</taxon>
        <taxon>Frankliniella</taxon>
    </lineage>
</organism>
<feature type="region of interest" description="Disordered" evidence="11">
    <location>
        <begin position="1"/>
        <end position="51"/>
    </location>
</feature>
<sequence length="968" mass="109027">MKKPKGSSKGPNKGPPKNISKGPKKSPNYQKPKPKATPTDEMGDDYSYKDMNFDAPPQISEKWYSSIPEDPKEFPECPINLVNQLREEARLMLESEANGYNIKASKNSEQSWIRSVMAKGTGKDKMAAYILMVQEKPLYNINALRSLIGFVKPGKKECVACIDLLAELFVTDLLPPDTKLRRFSQHPLTMLDELSSGNPAGRRRRLVAWYFEDQLKEAYREFVDSLRTIAGEAVEANKERAIKALATLLETHPEQEALLLSNLVNKMGDPSKKVASKAMHCLTLVVTKHPNMKGIIMDEVEKLLFRPNIGQKARYYSICFLSQIMFKKGDAQLAANIIKIYFGFFKACVKLGEVDSRMLSVLLTGVNRAYPFAREAMDSIAEQLETLYKVIHIAPFHVSLQGLSLLFQVSDYKNNVSDRFYSVLYRKLLDPALGQTSHAPMFLNLTFQALKKDESIPRVKAFIKRLLQVCCHLPIPMMCATLYMVSQLIHQRSALSANSLGCSVKEEGTDGTQETPKGLPAAFLDDDSEDEHYEDVPLEDEESKKLEANRMKKTSNDTGGEGKQSATWVHLKEDKKKIKVDGFNPMQRNPLYANGHLCSYTELNVLSSHFHPTVALFASQILNNQLITYTGDPLKDFTLIRFLERFSFKNPKKQSETTSNSLFAKRQNYSVSGLKGVPVTSDRYLTQEEEKVPVDERFLFKFLQRRRLAAEEKHKDDEDSDMESVASDEFEDMLEDLMKKKGFKKDIDDDDGDFDTEVDFADEYSKNMSSKKSKRNNEDDEDDESDEAGDSNDDLDEDEGMDDDELGDDDDIDGDEELEGEDDIAGGEDPEGDEDLDDFDFDNLDDDAEAMDFDDSDAEIDEPGPSKSHKKKKDMDSEVFASAEEFSELLEAAGAAREGSSSAVSNKDKSSLKQLNWEAQRDRWVKGYKNFTGGKASGGRPNGKGKGKGKPLGVKKPSFKPKKQKKRY</sequence>
<feature type="compositionally biased region" description="Low complexity" evidence="11">
    <location>
        <begin position="7"/>
        <end position="28"/>
    </location>
</feature>
<dbReference type="GeneID" id="113202594"/>
<dbReference type="FunFam" id="1.25.10.10:FF:000805">
    <property type="entry name" value="Similar to transcription factor CBF/MAK21"/>
    <property type="match status" value="1"/>
</dbReference>
<dbReference type="Proteomes" id="UP000504606">
    <property type="component" value="Unplaced"/>
</dbReference>
<dbReference type="KEGG" id="foc:113202594"/>
<evidence type="ECO:0000313" key="13">
    <source>
        <dbReference type="Proteomes" id="UP000504606"/>
    </source>
</evidence>
<dbReference type="InterPro" id="IPR011989">
    <property type="entry name" value="ARM-like"/>
</dbReference>
<feature type="region of interest" description="Disordered" evidence="11">
    <location>
        <begin position="892"/>
        <end position="968"/>
    </location>
</feature>
<feature type="compositionally biased region" description="Acidic residues" evidence="11">
    <location>
        <begin position="778"/>
        <end position="862"/>
    </location>
</feature>
<feature type="region of interest" description="Disordered" evidence="11">
    <location>
        <begin position="505"/>
        <end position="566"/>
    </location>
</feature>
<comment type="function">
    <text evidence="9">Stimulates transcription from the HSP70 promoter.</text>
</comment>
<keyword evidence="4" id="KW-0805">Transcription regulation</keyword>
<evidence type="ECO:0000259" key="12">
    <source>
        <dbReference type="Pfam" id="PF03914"/>
    </source>
</evidence>
<evidence type="ECO:0000256" key="7">
    <source>
        <dbReference type="ARBA" id="ARBA00023242"/>
    </source>
</evidence>
<evidence type="ECO:0000256" key="2">
    <source>
        <dbReference type="ARBA" id="ARBA00007797"/>
    </source>
</evidence>
<dbReference type="Pfam" id="PF03914">
    <property type="entry name" value="CBF"/>
    <property type="match status" value="1"/>
</dbReference>
<proteinExistence type="inferred from homology"/>
<evidence type="ECO:0000256" key="3">
    <source>
        <dbReference type="ARBA" id="ARBA00022553"/>
    </source>
</evidence>
<feature type="domain" description="CCAAT-binding factor" evidence="12">
    <location>
        <begin position="399"/>
        <end position="618"/>
    </location>
</feature>
<gene>
    <name evidence="14" type="primary">LOC113202594</name>
</gene>
<feature type="compositionally biased region" description="Acidic residues" evidence="11">
    <location>
        <begin position="524"/>
        <end position="541"/>
    </location>
</feature>
<feature type="compositionally biased region" description="Basic residues" evidence="11">
    <location>
        <begin position="957"/>
        <end position="968"/>
    </location>
</feature>
<name>A0A9C6WWU2_FRAOC</name>
<dbReference type="RefSeq" id="XP_052124621.1">
    <property type="nucleotide sequence ID" value="XM_052268661.1"/>
</dbReference>
<evidence type="ECO:0000256" key="9">
    <source>
        <dbReference type="ARBA" id="ARBA00058879"/>
    </source>
</evidence>
<dbReference type="OrthoDB" id="28947at2759"/>
<dbReference type="GO" id="GO:0005634">
    <property type="term" value="C:nucleus"/>
    <property type="evidence" value="ECO:0007669"/>
    <property type="project" value="UniProtKB-SubCell"/>
</dbReference>
<dbReference type="InterPro" id="IPR040155">
    <property type="entry name" value="CEBPZ/Mak21-like"/>
</dbReference>
<dbReference type="InterPro" id="IPR016024">
    <property type="entry name" value="ARM-type_fold"/>
</dbReference>
<keyword evidence="13" id="KW-1185">Reference proteome</keyword>
<keyword evidence="3" id="KW-0597">Phosphoprotein</keyword>
<feature type="compositionally biased region" description="Low complexity" evidence="11">
    <location>
        <begin position="892"/>
        <end position="905"/>
    </location>
</feature>
<comment type="subcellular location">
    <subcellularLocation>
        <location evidence="1">Nucleus</location>
    </subcellularLocation>
</comment>
<evidence type="ECO:0000256" key="8">
    <source>
        <dbReference type="ARBA" id="ARBA00031941"/>
    </source>
</evidence>
<comment type="similarity">
    <text evidence="2">Belongs to the CBF/MAK21 family.</text>
</comment>
<dbReference type="PANTHER" id="PTHR12048:SF0">
    <property type="entry name" value="CCAAT_ENHANCER-BINDING PROTEIN ZETA"/>
    <property type="match status" value="1"/>
</dbReference>
<evidence type="ECO:0000256" key="4">
    <source>
        <dbReference type="ARBA" id="ARBA00023015"/>
    </source>
</evidence>
<dbReference type="AlphaFoldDB" id="A0A9C6WWU2"/>
<dbReference type="InterPro" id="IPR005612">
    <property type="entry name" value="CCAAT-binding_factor"/>
</dbReference>
<evidence type="ECO:0000313" key="14">
    <source>
        <dbReference type="RefSeq" id="XP_052124621.1"/>
    </source>
</evidence>
<reference evidence="14" key="1">
    <citation type="submission" date="2025-08" db="UniProtKB">
        <authorList>
            <consortium name="RefSeq"/>
        </authorList>
    </citation>
    <scope>IDENTIFICATION</scope>
    <source>
        <tissue evidence="14">Whole organism</tissue>
    </source>
</reference>
<protein>
    <recommendedName>
        <fullName evidence="10">CCAAT/enhancer-binding protein zeta</fullName>
    </recommendedName>
    <alternativeName>
        <fullName evidence="8">CCAAT-box-binding transcription factor</fullName>
    </alternativeName>
</protein>
<keyword evidence="7" id="KW-0539">Nucleus</keyword>
<feature type="compositionally biased region" description="Acidic residues" evidence="11">
    <location>
        <begin position="748"/>
        <end position="762"/>
    </location>
</feature>
<evidence type="ECO:0000256" key="11">
    <source>
        <dbReference type="SAM" id="MobiDB-lite"/>
    </source>
</evidence>
<keyword evidence="5" id="KW-0010">Activator</keyword>